<dbReference type="HAMAP" id="MF_00531">
    <property type="entry name" value="Ribosomal_uS19"/>
    <property type="match status" value="1"/>
</dbReference>
<name>A0A8K0AH05_ANDGO</name>
<evidence type="ECO:0000313" key="6">
    <source>
        <dbReference type="Proteomes" id="UP000799049"/>
    </source>
</evidence>
<dbReference type="AlphaFoldDB" id="A0A8K0AH05"/>
<dbReference type="PRINTS" id="PR00975">
    <property type="entry name" value="RIBOSOMALS19"/>
</dbReference>
<dbReference type="InterPro" id="IPR020934">
    <property type="entry name" value="Ribosomal_uS19_CS"/>
</dbReference>
<sequence length="150" mass="16790">MADKSTKLEELKKKRTFRKYSFRGVELDNLLDLNDEQFAQMLTCRHRRKFNRGVKLGVQTLLKKCRKSKKDLKIGEKPEPVKTHLRNVTIVPDMIGSVIGVYNGKGFVAVDVKADMLGYYLGEFALTYKPVGHGRAGAAATAAAAKFMPV</sequence>
<keyword evidence="6" id="KW-1185">Reference proteome</keyword>
<evidence type="ECO:0000256" key="1">
    <source>
        <dbReference type="ARBA" id="ARBA00007345"/>
    </source>
</evidence>
<evidence type="ECO:0000256" key="4">
    <source>
        <dbReference type="RuleBase" id="RU003485"/>
    </source>
</evidence>
<comment type="caution">
    <text evidence="5">The sequence shown here is derived from an EMBL/GenBank/DDBJ whole genome shotgun (WGS) entry which is preliminary data.</text>
</comment>
<dbReference type="InterPro" id="IPR023575">
    <property type="entry name" value="Ribosomal_uS19_SF"/>
</dbReference>
<dbReference type="Gene3D" id="3.30.860.10">
    <property type="entry name" value="30s Ribosomal Protein S19, Chain A"/>
    <property type="match status" value="1"/>
</dbReference>
<proteinExistence type="inferred from homology"/>
<dbReference type="PANTHER" id="PTHR11880:SF2">
    <property type="entry name" value="SMALL RIBOSOMAL SUBUNIT PROTEIN US19"/>
    <property type="match status" value="1"/>
</dbReference>
<dbReference type="GO" id="GO:0003723">
    <property type="term" value="F:RNA binding"/>
    <property type="evidence" value="ECO:0007669"/>
    <property type="project" value="InterPro"/>
</dbReference>
<dbReference type="GO" id="GO:0022627">
    <property type="term" value="C:cytosolic small ribosomal subunit"/>
    <property type="evidence" value="ECO:0007669"/>
    <property type="project" value="TreeGrafter"/>
</dbReference>
<evidence type="ECO:0000313" key="5">
    <source>
        <dbReference type="EMBL" id="KAF0852354.1"/>
    </source>
</evidence>
<reference evidence="5" key="1">
    <citation type="submission" date="2019-09" db="EMBL/GenBank/DDBJ databases">
        <title>The Mitochondrial Proteome of the Jakobid, Andalucia godoyi, a Protist With the Most Gene-Rich and Bacteria-Like Mitochondrial Genome.</title>
        <authorList>
            <person name="Gray M.W."/>
            <person name="Burger G."/>
            <person name="Derelle R."/>
            <person name="Klimes V."/>
            <person name="Leger M."/>
            <person name="Sarrasin M."/>
            <person name="Vlcek C."/>
            <person name="Roger A.J."/>
            <person name="Elias M."/>
            <person name="Lang B.F."/>
        </authorList>
    </citation>
    <scope>NUCLEOTIDE SEQUENCE</scope>
    <source>
        <strain evidence="5">And28</strain>
    </source>
</reference>
<dbReference type="GO" id="GO:0003735">
    <property type="term" value="F:structural constituent of ribosome"/>
    <property type="evidence" value="ECO:0007669"/>
    <property type="project" value="InterPro"/>
</dbReference>
<dbReference type="SUPFAM" id="SSF54570">
    <property type="entry name" value="Ribosomal protein S19"/>
    <property type="match status" value="1"/>
</dbReference>
<evidence type="ECO:0000256" key="2">
    <source>
        <dbReference type="ARBA" id="ARBA00022980"/>
    </source>
</evidence>
<gene>
    <name evidence="5" type="ORF">ANDGO_00949</name>
</gene>
<dbReference type="PANTHER" id="PTHR11880">
    <property type="entry name" value="RIBOSOMAL PROTEIN S19P FAMILY MEMBER"/>
    <property type="match status" value="1"/>
</dbReference>
<dbReference type="Proteomes" id="UP000799049">
    <property type="component" value="Unassembled WGS sequence"/>
</dbReference>
<dbReference type="GO" id="GO:0000028">
    <property type="term" value="P:ribosomal small subunit assembly"/>
    <property type="evidence" value="ECO:0007669"/>
    <property type="project" value="TreeGrafter"/>
</dbReference>
<dbReference type="InterPro" id="IPR002222">
    <property type="entry name" value="Ribosomal_uS19"/>
</dbReference>
<dbReference type="InterPro" id="IPR005713">
    <property type="entry name" value="Ribosomal_uS19_euk/arc"/>
</dbReference>
<dbReference type="GO" id="GO:0006412">
    <property type="term" value="P:translation"/>
    <property type="evidence" value="ECO:0007669"/>
    <property type="project" value="InterPro"/>
</dbReference>
<accession>A0A8K0AH05</accession>
<dbReference type="PIRSF" id="PIRSF002144">
    <property type="entry name" value="Ribosomal_S19"/>
    <property type="match status" value="1"/>
</dbReference>
<dbReference type="OrthoDB" id="10258210at2759"/>
<evidence type="ECO:0000256" key="3">
    <source>
        <dbReference type="ARBA" id="ARBA00023274"/>
    </source>
</evidence>
<keyword evidence="3 4" id="KW-0687">Ribonucleoprotein</keyword>
<keyword evidence="2 4" id="KW-0689">Ribosomal protein</keyword>
<protein>
    <submittedName>
        <fullName evidence="5">40S small subunit ribosomal protein uS19 (RpS15)</fullName>
    </submittedName>
</protein>
<organism evidence="5 6">
    <name type="scientific">Andalucia godoyi</name>
    <name type="common">Flagellate</name>
    <dbReference type="NCBI Taxonomy" id="505711"/>
    <lineage>
        <taxon>Eukaryota</taxon>
        <taxon>Discoba</taxon>
        <taxon>Jakobida</taxon>
        <taxon>Andalucina</taxon>
        <taxon>Andaluciidae</taxon>
        <taxon>Andalucia</taxon>
    </lineage>
</organism>
<dbReference type="PROSITE" id="PS00323">
    <property type="entry name" value="RIBOSOMAL_S19"/>
    <property type="match status" value="1"/>
</dbReference>
<dbReference type="Pfam" id="PF00203">
    <property type="entry name" value="Ribosomal_S19"/>
    <property type="match status" value="1"/>
</dbReference>
<comment type="similarity">
    <text evidence="1 4">Belongs to the universal ribosomal protein uS19 family.</text>
</comment>
<dbReference type="FunFam" id="3.30.860.10:FF:000002">
    <property type="entry name" value="40S ribosomal protein S15"/>
    <property type="match status" value="1"/>
</dbReference>
<dbReference type="NCBIfam" id="TIGR01025">
    <property type="entry name" value="uS19_arch"/>
    <property type="match status" value="1"/>
</dbReference>
<dbReference type="EMBL" id="VRVR01000042">
    <property type="protein sequence ID" value="KAF0852354.1"/>
    <property type="molecule type" value="Genomic_DNA"/>
</dbReference>